<name>A0A939G7B5_9BACT</name>
<dbReference type="EMBL" id="JAFMYU010000013">
    <property type="protein sequence ID" value="MBO0932548.1"/>
    <property type="molecule type" value="Genomic_DNA"/>
</dbReference>
<dbReference type="SUPFAM" id="SSF52540">
    <property type="entry name" value="P-loop containing nucleoside triphosphate hydrolases"/>
    <property type="match status" value="1"/>
</dbReference>
<comment type="caution">
    <text evidence="4">The sequence shown here is derived from an EMBL/GenBank/DDBJ whole genome shotgun (WGS) entry which is preliminary data.</text>
</comment>
<organism evidence="4 5">
    <name type="scientific">Fibrella aquatilis</name>
    <dbReference type="NCBI Taxonomy" id="2817059"/>
    <lineage>
        <taxon>Bacteria</taxon>
        <taxon>Pseudomonadati</taxon>
        <taxon>Bacteroidota</taxon>
        <taxon>Cytophagia</taxon>
        <taxon>Cytophagales</taxon>
        <taxon>Spirosomataceae</taxon>
        <taxon>Fibrella</taxon>
    </lineage>
</organism>
<evidence type="ECO:0000313" key="4">
    <source>
        <dbReference type="EMBL" id="MBO0932548.1"/>
    </source>
</evidence>
<dbReference type="InterPro" id="IPR003593">
    <property type="entry name" value="AAA+_ATPase"/>
</dbReference>
<sequence length="349" mass="39913">MEHKPSDTWSELERDFGSGRLGKDKESANEPLLKVRSANQCLLDARSKPIPNMLFGELWHEGELAILFADTNVGKSILAVQVGDNISKGRSPPVFQNRGGKQPVIYLDFELSDKQFQQRYSIDFENEYQFDDQFYRVELNPEFTDFDRFEDVLRSSLESLIEESGAKVLIVDNLTYLKTQSTDTAKEALPLMKFLKDIKTRYSLSVLVLAHTPKRDNSRNLTVNDLAGSKQLSNFSDAIFAIGHSEREPDLRYIKQLKARATPMIYDSDNVIECRIAKEGNFLGFHFERYGYEQEHLKAKSDKQLSELDEQIIALKEQNNGISNADIARQLCTNKMRVGRVLERNSNTV</sequence>
<dbReference type="Pfam" id="PF13481">
    <property type="entry name" value="AAA_25"/>
    <property type="match status" value="1"/>
</dbReference>
<protein>
    <submittedName>
        <fullName evidence="4">AAA family ATPase</fullName>
    </submittedName>
</protein>
<dbReference type="RefSeq" id="WP_207336513.1">
    <property type="nucleotide sequence ID" value="NZ_JAFMYU010000013.1"/>
</dbReference>
<keyword evidence="1" id="KW-0175">Coiled coil</keyword>
<dbReference type="InterPro" id="IPR027417">
    <property type="entry name" value="P-loop_NTPase"/>
</dbReference>
<evidence type="ECO:0000256" key="2">
    <source>
        <dbReference type="SAM" id="MobiDB-lite"/>
    </source>
</evidence>
<keyword evidence="5" id="KW-1185">Reference proteome</keyword>
<reference evidence="4 5" key="1">
    <citation type="submission" date="2021-03" db="EMBL/GenBank/DDBJ databases">
        <title>Fibrella sp. HMF5036 genome sequencing and assembly.</title>
        <authorList>
            <person name="Kang H."/>
            <person name="Kim H."/>
            <person name="Bae S."/>
            <person name="Joh K."/>
        </authorList>
    </citation>
    <scope>NUCLEOTIDE SEQUENCE [LARGE SCALE GENOMIC DNA]</scope>
    <source>
        <strain evidence="4 5">HMF5036</strain>
    </source>
</reference>
<feature type="coiled-coil region" evidence="1">
    <location>
        <begin position="298"/>
        <end position="325"/>
    </location>
</feature>
<accession>A0A939G7B5</accession>
<proteinExistence type="predicted"/>
<evidence type="ECO:0000313" key="5">
    <source>
        <dbReference type="Proteomes" id="UP000664795"/>
    </source>
</evidence>
<feature type="region of interest" description="Disordered" evidence="2">
    <location>
        <begin position="1"/>
        <end position="27"/>
    </location>
</feature>
<dbReference type="Proteomes" id="UP000664795">
    <property type="component" value="Unassembled WGS sequence"/>
</dbReference>
<evidence type="ECO:0000259" key="3">
    <source>
        <dbReference type="SMART" id="SM00382"/>
    </source>
</evidence>
<dbReference type="AlphaFoldDB" id="A0A939G7B5"/>
<evidence type="ECO:0000256" key="1">
    <source>
        <dbReference type="SAM" id="Coils"/>
    </source>
</evidence>
<gene>
    <name evidence="4" type="ORF">J2I48_16170</name>
</gene>
<dbReference type="Gene3D" id="3.40.50.300">
    <property type="entry name" value="P-loop containing nucleotide triphosphate hydrolases"/>
    <property type="match status" value="1"/>
</dbReference>
<feature type="domain" description="AAA+ ATPase" evidence="3">
    <location>
        <begin position="61"/>
        <end position="246"/>
    </location>
</feature>
<dbReference type="SMART" id="SM00382">
    <property type="entry name" value="AAA"/>
    <property type="match status" value="1"/>
</dbReference>